<evidence type="ECO:0000313" key="10">
    <source>
        <dbReference type="EMBL" id="MDZ8120167.1"/>
    </source>
</evidence>
<keyword evidence="4" id="KW-0808">Transferase</keyword>
<evidence type="ECO:0000256" key="6">
    <source>
        <dbReference type="ARBA" id="ARBA00022989"/>
    </source>
</evidence>
<dbReference type="InterPro" id="IPR003342">
    <property type="entry name" value="ArnT-like_N"/>
</dbReference>
<feature type="transmembrane region" description="Helical" evidence="8">
    <location>
        <begin position="288"/>
        <end position="307"/>
    </location>
</feature>
<sequence>MKQTFIKLLAVFALVYLLPLNFRQLSVPDEMRYGEIAREMLDSGDFIVPRLNGLRYFEKPAGGHALNALAMGIFGETNFAVRLMSALATGLGAFALFLLMKRERGPQMAALGAFLFMTCGEIMGVGTFSVLDSMVTGFITLTLCSLYTALNTTGKKKLALLALTGVFAGCAFLVKGFIALAVPVVVTVPYLLIRRQWKQLFVLPWIPLFTAIAVALPWCLAVAAKETDFWHYFFWEEHIRRFCSKGHAQHENPFWYFIPVFIGGAIPWIFIAPMPLRDLLRRRLREPLVQFALCWLIAPFLFFSASSGKLGTYILPCFAPFSLLLAWALVDRFEEQRKQKSLQVGIILMATIVGVLLVALPIIVGLNAFQLLPPLDTHFGLKVTGLLMGCSAALAFLISAYKSEQGRRKVVRLGISAGILFISAQICAPRDISESLGIQGFLESENDRITAHTVLVANPKTVHAVCYVYKRDDVYLYQGKGELTYGLSYPDSEHRYLATTPELQELIQKRGDRRVALAIRSKPGDPDRAKLPPPNFERQWRKTWFAVYEPLTTDTPEN</sequence>
<evidence type="ECO:0000256" key="3">
    <source>
        <dbReference type="ARBA" id="ARBA00022676"/>
    </source>
</evidence>
<keyword evidence="6 8" id="KW-1133">Transmembrane helix</keyword>
<feature type="transmembrane region" description="Helical" evidence="8">
    <location>
        <begin position="200"/>
        <end position="224"/>
    </location>
</feature>
<feature type="transmembrane region" description="Helical" evidence="8">
    <location>
        <begin position="79"/>
        <end position="99"/>
    </location>
</feature>
<feature type="transmembrane region" description="Helical" evidence="8">
    <location>
        <begin position="379"/>
        <end position="398"/>
    </location>
</feature>
<feature type="transmembrane region" description="Helical" evidence="8">
    <location>
        <begin position="111"/>
        <end position="131"/>
    </location>
</feature>
<feature type="transmembrane region" description="Helical" evidence="8">
    <location>
        <begin position="342"/>
        <end position="367"/>
    </location>
</feature>
<name>A0ABU5N142_9BACT</name>
<comment type="subcellular location">
    <subcellularLocation>
        <location evidence="1">Cell membrane</location>
        <topology evidence="1">Multi-pass membrane protein</topology>
    </subcellularLocation>
</comment>
<dbReference type="Proteomes" id="UP001290861">
    <property type="component" value="Unassembled WGS sequence"/>
</dbReference>
<dbReference type="RefSeq" id="WP_322609942.1">
    <property type="nucleotide sequence ID" value="NZ_JARVCO010000012.1"/>
</dbReference>
<feature type="transmembrane region" description="Helical" evidence="8">
    <location>
        <begin position="160"/>
        <end position="193"/>
    </location>
</feature>
<organism evidence="10 11">
    <name type="scientific">Pontiella agarivorans</name>
    <dbReference type="NCBI Taxonomy" id="3038953"/>
    <lineage>
        <taxon>Bacteria</taxon>
        <taxon>Pseudomonadati</taxon>
        <taxon>Kiritimatiellota</taxon>
        <taxon>Kiritimatiellia</taxon>
        <taxon>Kiritimatiellales</taxon>
        <taxon>Pontiellaceae</taxon>
        <taxon>Pontiella</taxon>
    </lineage>
</organism>
<keyword evidence="11" id="KW-1185">Reference proteome</keyword>
<keyword evidence="2" id="KW-1003">Cell membrane</keyword>
<evidence type="ECO:0000256" key="7">
    <source>
        <dbReference type="ARBA" id="ARBA00023136"/>
    </source>
</evidence>
<evidence type="ECO:0000256" key="1">
    <source>
        <dbReference type="ARBA" id="ARBA00004651"/>
    </source>
</evidence>
<accession>A0ABU5N142</accession>
<keyword evidence="3" id="KW-0328">Glycosyltransferase</keyword>
<keyword evidence="7 8" id="KW-0472">Membrane</keyword>
<dbReference type="InterPro" id="IPR050297">
    <property type="entry name" value="LipidA_mod_glycosyltrf_83"/>
</dbReference>
<protein>
    <submittedName>
        <fullName evidence="10">Phospholipid carrier-dependent glycosyltransferase</fullName>
    </submittedName>
</protein>
<feature type="domain" description="ArnT-like N-terminal" evidence="9">
    <location>
        <begin position="4"/>
        <end position="233"/>
    </location>
</feature>
<dbReference type="EMBL" id="JARVCO010000012">
    <property type="protein sequence ID" value="MDZ8120167.1"/>
    <property type="molecule type" value="Genomic_DNA"/>
</dbReference>
<evidence type="ECO:0000256" key="8">
    <source>
        <dbReference type="SAM" id="Phobius"/>
    </source>
</evidence>
<gene>
    <name evidence="10" type="ORF">P9H32_16165</name>
</gene>
<dbReference type="PANTHER" id="PTHR33908:SF3">
    <property type="entry name" value="UNDECAPRENYL PHOSPHATE-ALPHA-4-AMINO-4-DEOXY-L-ARABINOSE ARABINOSYL TRANSFERASE"/>
    <property type="match status" value="1"/>
</dbReference>
<evidence type="ECO:0000256" key="5">
    <source>
        <dbReference type="ARBA" id="ARBA00022692"/>
    </source>
</evidence>
<feature type="transmembrane region" description="Helical" evidence="8">
    <location>
        <begin position="313"/>
        <end position="330"/>
    </location>
</feature>
<comment type="caution">
    <text evidence="10">The sequence shown here is derived from an EMBL/GenBank/DDBJ whole genome shotgun (WGS) entry which is preliminary data.</text>
</comment>
<evidence type="ECO:0000313" key="11">
    <source>
        <dbReference type="Proteomes" id="UP001290861"/>
    </source>
</evidence>
<dbReference type="Pfam" id="PF02366">
    <property type="entry name" value="PMT"/>
    <property type="match status" value="1"/>
</dbReference>
<evidence type="ECO:0000256" key="4">
    <source>
        <dbReference type="ARBA" id="ARBA00022679"/>
    </source>
</evidence>
<proteinExistence type="predicted"/>
<reference evidence="10 11" key="1">
    <citation type="journal article" date="2024" name="Appl. Environ. Microbiol.">
        <title>Pontiella agarivorans sp. nov., a novel marine anaerobic bacterium capable of degrading macroalgal polysaccharides and fixing nitrogen.</title>
        <authorList>
            <person name="Liu N."/>
            <person name="Kivenson V."/>
            <person name="Peng X."/>
            <person name="Cui Z."/>
            <person name="Lankiewicz T.S."/>
            <person name="Gosselin K.M."/>
            <person name="English C.J."/>
            <person name="Blair E.M."/>
            <person name="O'Malley M.A."/>
            <person name="Valentine D.L."/>
        </authorList>
    </citation>
    <scope>NUCLEOTIDE SEQUENCE [LARGE SCALE GENOMIC DNA]</scope>
    <source>
        <strain evidence="10 11">NLcol2</strain>
    </source>
</reference>
<feature type="transmembrane region" description="Helical" evidence="8">
    <location>
        <begin position="254"/>
        <end position="276"/>
    </location>
</feature>
<evidence type="ECO:0000259" key="9">
    <source>
        <dbReference type="Pfam" id="PF02366"/>
    </source>
</evidence>
<keyword evidence="5 8" id="KW-0812">Transmembrane</keyword>
<evidence type="ECO:0000256" key="2">
    <source>
        <dbReference type="ARBA" id="ARBA00022475"/>
    </source>
</evidence>
<dbReference type="PANTHER" id="PTHR33908">
    <property type="entry name" value="MANNOSYLTRANSFERASE YKCB-RELATED"/>
    <property type="match status" value="1"/>
</dbReference>